<feature type="domain" description="Hydantoinase A/oxoprolinase" evidence="1">
    <location>
        <begin position="203"/>
        <end position="489"/>
    </location>
</feature>
<evidence type="ECO:0000259" key="3">
    <source>
        <dbReference type="Pfam" id="PF19278"/>
    </source>
</evidence>
<dbReference type="GO" id="GO:0006749">
    <property type="term" value="P:glutathione metabolic process"/>
    <property type="evidence" value="ECO:0007669"/>
    <property type="project" value="TreeGrafter"/>
</dbReference>
<dbReference type="InterPro" id="IPR002821">
    <property type="entry name" value="Hydantoinase_A"/>
</dbReference>
<dbReference type="Pfam" id="PF05378">
    <property type="entry name" value="Hydant_A_N"/>
    <property type="match status" value="1"/>
</dbReference>
<dbReference type="InterPro" id="IPR043129">
    <property type="entry name" value="ATPase_NBD"/>
</dbReference>
<dbReference type="EMBL" id="JAZHOG010000001">
    <property type="protein sequence ID" value="MEJ8566207.1"/>
    <property type="molecule type" value="Genomic_DNA"/>
</dbReference>
<dbReference type="PANTHER" id="PTHR11365:SF23">
    <property type="entry name" value="HYPOTHETICAL 5-OXOPROLINASE (EUROFUNG)-RELATED"/>
    <property type="match status" value="1"/>
</dbReference>
<dbReference type="InterPro" id="IPR045079">
    <property type="entry name" value="Oxoprolinase-like"/>
</dbReference>
<name>A0AAW9R6E1_9GAMM</name>
<dbReference type="InterPro" id="IPR049517">
    <property type="entry name" value="ACX-like_C"/>
</dbReference>
<feature type="domain" description="Hydantoinase/oxoprolinase N-terminal" evidence="2">
    <location>
        <begin position="5"/>
        <end position="182"/>
    </location>
</feature>
<sequence length="680" mass="73075">MSGLRVGIDIGGTFVDAIRTDPETGGIRLEKALTTPEDPVRGVLDAIAKLDVDLADVSTIVHGTTLGLNAILERRGAHAGILTNAGFRDVFEIGRGDLPHRDMYNLHYQRDEPLVRRRDIAEAAGRIDVDGNVVEELDEAAVIAEVGRLVETQNIESLAISFLHAYRNPVHEERAAALVAEHYPDLPVSISSRVAREHREYERLATTVLDAYIRPIFERYINRLEQSLQEAGFAGRFLVMRSSGGAMTAEAARDNPLDSVFSGPAGGILGAADLATRLDIPQLLTMDFGGTSLDACVIEDGQPPVIHETRLQHLPVLIATYDIRCIGAGGGSIAWLEHGLLRLGPHSAGADPGPACYGRGGERPALTDAAVILGYVDPERFLKGALTLDTAAADRAMREQVAEPLGTSITEAAAGAFSVLAAQTVGAIREITVERGKDPREFSCLAFGGAGPLIAPLVALEMGIAETIIPQAPSAFSAYGMLTSRIAADASQTFVAGLDETVLQQIQDLLDKLAEQAARELVRQGVTADERLVDRFLELRYAGQEHTLKVPVANDGLDLATIRSDFDRHHETWFGHRSDQPLELVNLRVLGVGGQAGSTLSEHPDAGGKAKVAPAARERKAWCFRRRETVQFGVYDRADLRPGMTIEGPAIIDEGTSTTVFYTGQSCAMDAHGHLVLKTA</sequence>
<proteinExistence type="predicted"/>
<dbReference type="GO" id="GO:0017168">
    <property type="term" value="F:5-oxoprolinase (ATP-hydrolyzing) activity"/>
    <property type="evidence" value="ECO:0007669"/>
    <property type="project" value="TreeGrafter"/>
</dbReference>
<evidence type="ECO:0000259" key="2">
    <source>
        <dbReference type="Pfam" id="PF05378"/>
    </source>
</evidence>
<dbReference type="SUPFAM" id="SSF53067">
    <property type="entry name" value="Actin-like ATPase domain"/>
    <property type="match status" value="1"/>
</dbReference>
<evidence type="ECO:0000313" key="4">
    <source>
        <dbReference type="EMBL" id="MEJ8566207.1"/>
    </source>
</evidence>
<organism evidence="4 5">
    <name type="scientific">Elongatibacter sediminis</name>
    <dbReference type="NCBI Taxonomy" id="3119006"/>
    <lineage>
        <taxon>Bacteria</taxon>
        <taxon>Pseudomonadati</taxon>
        <taxon>Pseudomonadota</taxon>
        <taxon>Gammaproteobacteria</taxon>
        <taxon>Chromatiales</taxon>
        <taxon>Wenzhouxiangellaceae</taxon>
        <taxon>Elongatibacter</taxon>
    </lineage>
</organism>
<gene>
    <name evidence="4" type="ORF">V3330_01110</name>
</gene>
<reference evidence="4 5" key="1">
    <citation type="submission" date="2024-02" db="EMBL/GenBank/DDBJ databases">
        <title>A novel Wenzhouxiangellaceae bacterium, isolated from coastal sediments.</title>
        <authorList>
            <person name="Du Z.-J."/>
            <person name="Ye Y.-Q."/>
            <person name="Zhang X.-Y."/>
        </authorList>
    </citation>
    <scope>NUCLEOTIDE SEQUENCE [LARGE SCALE GENOMIC DNA]</scope>
    <source>
        <strain evidence="4 5">CH-27</strain>
    </source>
</reference>
<evidence type="ECO:0000259" key="1">
    <source>
        <dbReference type="Pfam" id="PF01968"/>
    </source>
</evidence>
<keyword evidence="5" id="KW-1185">Reference proteome</keyword>
<comment type="caution">
    <text evidence="4">The sequence shown here is derived from an EMBL/GenBank/DDBJ whole genome shotgun (WGS) entry which is preliminary data.</text>
</comment>
<feature type="domain" description="Acetophenone carboxylase-like C-terminal" evidence="3">
    <location>
        <begin position="502"/>
        <end position="678"/>
    </location>
</feature>
<dbReference type="Proteomes" id="UP001359886">
    <property type="component" value="Unassembled WGS sequence"/>
</dbReference>
<protein>
    <submittedName>
        <fullName evidence="4">Hydantoinase/oxoprolinase family protein</fullName>
    </submittedName>
</protein>
<dbReference type="InterPro" id="IPR008040">
    <property type="entry name" value="Hydant_A_N"/>
</dbReference>
<dbReference type="AlphaFoldDB" id="A0AAW9R6E1"/>
<dbReference type="RefSeq" id="WP_354693530.1">
    <property type="nucleotide sequence ID" value="NZ_JAZHOG010000001.1"/>
</dbReference>
<accession>A0AAW9R6E1</accession>
<dbReference type="GO" id="GO:0005829">
    <property type="term" value="C:cytosol"/>
    <property type="evidence" value="ECO:0007669"/>
    <property type="project" value="TreeGrafter"/>
</dbReference>
<evidence type="ECO:0000313" key="5">
    <source>
        <dbReference type="Proteomes" id="UP001359886"/>
    </source>
</evidence>
<dbReference type="Pfam" id="PF19278">
    <property type="entry name" value="Hydant_A_C"/>
    <property type="match status" value="1"/>
</dbReference>
<dbReference type="PANTHER" id="PTHR11365">
    <property type="entry name" value="5-OXOPROLINASE RELATED"/>
    <property type="match status" value="1"/>
</dbReference>
<dbReference type="Pfam" id="PF01968">
    <property type="entry name" value="Hydantoinase_A"/>
    <property type="match status" value="1"/>
</dbReference>